<dbReference type="GO" id="GO:0005886">
    <property type="term" value="C:plasma membrane"/>
    <property type="evidence" value="ECO:0007669"/>
    <property type="project" value="UniProtKB-SubCell"/>
</dbReference>
<keyword evidence="6 10" id="KW-0812">Transmembrane</keyword>
<feature type="transmembrane region" description="Helical" evidence="10">
    <location>
        <begin position="16"/>
        <end position="36"/>
    </location>
</feature>
<keyword evidence="9 10" id="KW-0131">Cell cycle</keyword>
<dbReference type="PANTHER" id="PTHR30625">
    <property type="entry name" value="PROTEIN TOLQ"/>
    <property type="match status" value="1"/>
</dbReference>
<evidence type="ECO:0000256" key="5">
    <source>
        <dbReference type="ARBA" id="ARBA00022618"/>
    </source>
</evidence>
<evidence type="ECO:0000256" key="2">
    <source>
        <dbReference type="ARBA" id="ARBA00010442"/>
    </source>
</evidence>
<sequence>MDQELSVLHLISQASFFVQAIMAILVLASVVSWYMIVQRIMYFRLAEGEMARFESHFWSGADLNQLYDEGSKDKQPAMGMESVFRAGFKEFTRLAKRNIDSDAIMDGCQRAMRVALAREEERMEHHLPFLATVGSTSPYVGLLGTVWGIMGSFHGLGQVQQATLATVAPGISEALIATAMGLIAAIPAVVSFNRFSAKVDSYYGKYETFADEFSSILHRQVHTKD</sequence>
<feature type="transmembrane region" description="Helical" evidence="10">
    <location>
        <begin position="170"/>
        <end position="192"/>
    </location>
</feature>
<comment type="subunit">
    <text evidence="10">The Tol-Pal system is composed of five core proteins: the inner membrane proteins TolA, TolQ and TolR, the periplasmic protein TolB and the outer membrane protein Pal. They form a network linking the inner and outer membranes and the peptidoglycan layer.</text>
</comment>
<proteinExistence type="inferred from homology"/>
<organism evidence="12 13">
    <name type="scientific">Spongiibacter nanhainus</name>
    <dbReference type="NCBI Taxonomy" id="2794344"/>
    <lineage>
        <taxon>Bacteria</taxon>
        <taxon>Pseudomonadati</taxon>
        <taxon>Pseudomonadota</taxon>
        <taxon>Gammaproteobacteria</taxon>
        <taxon>Cellvibrionales</taxon>
        <taxon>Spongiibacteraceae</taxon>
        <taxon>Spongiibacter</taxon>
    </lineage>
</organism>
<evidence type="ECO:0000256" key="10">
    <source>
        <dbReference type="HAMAP-Rule" id="MF_02202"/>
    </source>
</evidence>
<dbReference type="Pfam" id="PF01618">
    <property type="entry name" value="MotA_ExbB"/>
    <property type="match status" value="1"/>
</dbReference>
<name>A0A7T4QZB1_9GAMM</name>
<evidence type="ECO:0000313" key="12">
    <source>
        <dbReference type="EMBL" id="QQD17574.1"/>
    </source>
</evidence>
<keyword evidence="13" id="KW-1185">Reference proteome</keyword>
<comment type="subcellular location">
    <subcellularLocation>
        <location evidence="10">Cell inner membrane</location>
        <topology evidence="10">Multi-pass membrane protein</topology>
    </subcellularLocation>
    <subcellularLocation>
        <location evidence="1">Cell membrane</location>
        <topology evidence="1">Multi-pass membrane protein</topology>
    </subcellularLocation>
</comment>
<dbReference type="AlphaFoldDB" id="A0A7T4QZB1"/>
<dbReference type="KEGG" id="snan:I6N98_14630"/>
<dbReference type="InterPro" id="IPR014163">
    <property type="entry name" value="Tol-Pal_TolQ"/>
</dbReference>
<keyword evidence="4 10" id="KW-0997">Cell inner membrane</keyword>
<dbReference type="GO" id="GO:0051301">
    <property type="term" value="P:cell division"/>
    <property type="evidence" value="ECO:0007669"/>
    <property type="project" value="UniProtKB-UniRule"/>
</dbReference>
<evidence type="ECO:0000256" key="8">
    <source>
        <dbReference type="ARBA" id="ARBA00023136"/>
    </source>
</evidence>
<accession>A0A7T4QZB1</accession>
<feature type="transmembrane region" description="Helical" evidence="10">
    <location>
        <begin position="127"/>
        <end position="150"/>
    </location>
</feature>
<dbReference type="NCBIfam" id="TIGR02796">
    <property type="entry name" value="tolQ"/>
    <property type="match status" value="1"/>
</dbReference>
<keyword evidence="8 10" id="KW-0472">Membrane</keyword>
<dbReference type="RefSeq" id="WP_198569073.1">
    <property type="nucleotide sequence ID" value="NZ_CP066167.1"/>
</dbReference>
<dbReference type="Proteomes" id="UP000596063">
    <property type="component" value="Chromosome"/>
</dbReference>
<evidence type="ECO:0000256" key="9">
    <source>
        <dbReference type="ARBA" id="ARBA00023306"/>
    </source>
</evidence>
<protein>
    <recommendedName>
        <fullName evidence="10">Tol-Pal system protein TolQ</fullName>
    </recommendedName>
</protein>
<evidence type="ECO:0000256" key="4">
    <source>
        <dbReference type="ARBA" id="ARBA00022519"/>
    </source>
</evidence>
<evidence type="ECO:0000313" key="13">
    <source>
        <dbReference type="Proteomes" id="UP000596063"/>
    </source>
</evidence>
<evidence type="ECO:0000256" key="3">
    <source>
        <dbReference type="ARBA" id="ARBA00022475"/>
    </source>
</evidence>
<evidence type="ECO:0000256" key="1">
    <source>
        <dbReference type="ARBA" id="ARBA00004651"/>
    </source>
</evidence>
<keyword evidence="5 10" id="KW-0132">Cell division</keyword>
<gene>
    <name evidence="10 12" type="primary">tolQ</name>
    <name evidence="12" type="ORF">I6N98_14630</name>
</gene>
<reference evidence="12 13" key="1">
    <citation type="submission" date="2020-12" db="EMBL/GenBank/DDBJ databases">
        <authorList>
            <person name="Shan Y."/>
        </authorList>
    </citation>
    <scope>NUCLEOTIDE SEQUENCE [LARGE SCALE GENOMIC DNA]</scope>
    <source>
        <strain evidence="13">csc3.9</strain>
    </source>
</reference>
<keyword evidence="3 10" id="KW-1003">Cell membrane</keyword>
<dbReference type="PANTHER" id="PTHR30625:SF3">
    <property type="entry name" value="TOL-PAL SYSTEM PROTEIN TOLQ"/>
    <property type="match status" value="1"/>
</dbReference>
<comment type="similarity">
    <text evidence="2 10">Belongs to the ExbB/TolQ family.</text>
</comment>
<dbReference type="HAMAP" id="MF_02202">
    <property type="entry name" value="TolQ"/>
    <property type="match status" value="1"/>
</dbReference>
<dbReference type="GO" id="GO:0017038">
    <property type="term" value="P:protein import"/>
    <property type="evidence" value="ECO:0007669"/>
    <property type="project" value="TreeGrafter"/>
</dbReference>
<dbReference type="GO" id="GO:0043213">
    <property type="term" value="P:bacteriocin transport"/>
    <property type="evidence" value="ECO:0007669"/>
    <property type="project" value="InterPro"/>
</dbReference>
<dbReference type="InterPro" id="IPR050790">
    <property type="entry name" value="ExbB/TolQ_transport"/>
</dbReference>
<keyword evidence="7 10" id="KW-1133">Transmembrane helix</keyword>
<evidence type="ECO:0000259" key="11">
    <source>
        <dbReference type="Pfam" id="PF01618"/>
    </source>
</evidence>
<dbReference type="InterPro" id="IPR002898">
    <property type="entry name" value="MotA_ExbB_proton_chnl"/>
</dbReference>
<evidence type="ECO:0000256" key="7">
    <source>
        <dbReference type="ARBA" id="ARBA00022989"/>
    </source>
</evidence>
<dbReference type="EMBL" id="CP066167">
    <property type="protein sequence ID" value="QQD17574.1"/>
    <property type="molecule type" value="Genomic_DNA"/>
</dbReference>
<evidence type="ECO:0000256" key="6">
    <source>
        <dbReference type="ARBA" id="ARBA00022692"/>
    </source>
</evidence>
<comment type="function">
    <text evidence="10">Part of the Tol-Pal system, which plays a role in outer membrane invagination during cell division and is important for maintaining outer membrane integrity.</text>
</comment>
<feature type="domain" description="MotA/TolQ/ExbB proton channel" evidence="11">
    <location>
        <begin position="80"/>
        <end position="207"/>
    </location>
</feature>